<organism evidence="2 3">
    <name type="scientific">Entomospira nematocerorum</name>
    <dbReference type="NCBI Taxonomy" id="2719987"/>
    <lineage>
        <taxon>Bacteria</taxon>
        <taxon>Pseudomonadati</taxon>
        <taxon>Spirochaetota</taxon>
        <taxon>Spirochaetia</taxon>
        <taxon>Spirochaetales</taxon>
        <taxon>Spirochaetaceae</taxon>
        <taxon>Entomospira</taxon>
    </lineage>
</organism>
<feature type="transmembrane region" description="Helical" evidence="1">
    <location>
        <begin position="6"/>
        <end position="39"/>
    </location>
</feature>
<proteinExistence type="predicted"/>
<evidence type="ECO:0000313" key="3">
    <source>
        <dbReference type="Proteomes" id="UP000752013"/>
    </source>
</evidence>
<dbReference type="EMBL" id="JAATLK010000001">
    <property type="protein sequence ID" value="NIZ46649.1"/>
    <property type="molecule type" value="Genomic_DNA"/>
</dbReference>
<reference evidence="2" key="1">
    <citation type="submission" date="2020-03" db="EMBL/GenBank/DDBJ databases">
        <title>Spirochaetal bacteria isolated from arthropods constitute a novel genus Entomospira genus novum within the order Spirochaetales.</title>
        <authorList>
            <person name="Grana-Miraglia L."/>
            <person name="Sikutova S."/>
            <person name="Fingerle V."/>
            <person name="Sing A."/>
            <person name="Castillo-Ramirez S."/>
            <person name="Margos G."/>
            <person name="Rudolf I."/>
        </authorList>
    </citation>
    <scope>NUCLEOTIDE SEQUENCE</scope>
    <source>
        <strain evidence="2">BR208</strain>
    </source>
</reference>
<name>A0A968GBB3_9SPIO</name>
<keyword evidence="3" id="KW-1185">Reference proteome</keyword>
<comment type="caution">
    <text evidence="2">The sequence shown here is derived from an EMBL/GenBank/DDBJ whole genome shotgun (WGS) entry which is preliminary data.</text>
</comment>
<keyword evidence="1" id="KW-0812">Transmembrane</keyword>
<evidence type="ECO:0000313" key="2">
    <source>
        <dbReference type="EMBL" id="NIZ46649.1"/>
    </source>
</evidence>
<protein>
    <submittedName>
        <fullName evidence="2">Uncharacterized protein</fullName>
    </submittedName>
</protein>
<keyword evidence="1" id="KW-1133">Transmembrane helix</keyword>
<keyword evidence="1" id="KW-0472">Membrane</keyword>
<accession>A0A968GBB3</accession>
<dbReference type="RefSeq" id="WP_167703103.1">
    <property type="nucleotide sequence ID" value="NZ_CP118168.1"/>
</dbReference>
<dbReference type="Proteomes" id="UP000752013">
    <property type="component" value="Unassembled WGS sequence"/>
</dbReference>
<feature type="transmembrane region" description="Helical" evidence="1">
    <location>
        <begin position="60"/>
        <end position="84"/>
    </location>
</feature>
<gene>
    <name evidence="2" type="ORF">HCT46_01735</name>
</gene>
<dbReference type="AlphaFoldDB" id="A0A968GBB3"/>
<sequence length="86" mass="9657">MNHGILLIFPLLMITLPIIVLSLKLFFQGIPLIILGFLFNRGKYAKKDMCLLAHSMRVGVGIILTIWYLLIITGGMIIVAQYILSL</sequence>
<evidence type="ECO:0000256" key="1">
    <source>
        <dbReference type="SAM" id="Phobius"/>
    </source>
</evidence>